<dbReference type="FunFam" id="2.40.30.130:FF:000001">
    <property type="entry name" value="Alanine--tRNA ligase"/>
    <property type="match status" value="1"/>
</dbReference>
<feature type="binding site" evidence="12">
    <location>
        <position position="672"/>
    </location>
    <ligand>
        <name>Zn(2+)</name>
        <dbReference type="ChEBI" id="CHEBI:29105"/>
    </ligand>
</feature>
<dbReference type="InterPro" id="IPR045864">
    <property type="entry name" value="aa-tRNA-synth_II/BPL/LPL"/>
</dbReference>
<dbReference type="Gene3D" id="3.30.930.10">
    <property type="entry name" value="Bira Bifunctional Protein, Domain 2"/>
    <property type="match status" value="1"/>
</dbReference>
<dbReference type="GO" id="GO:0008270">
    <property type="term" value="F:zinc ion binding"/>
    <property type="evidence" value="ECO:0007669"/>
    <property type="project" value="UniProtKB-UniRule"/>
</dbReference>
<sequence length="881" mass="95972">MNASNWTTAGIRQQFLDYFRDRGHAVVPSSSLVPANDPTLLFTNAGMVQFKDVFLGAEKRRYSTAATSQKCVRAGGKHNDLDQVGYTARHHTFFEMLGNFSFGDYFKTEAISYSWSLLTDVFGLEADRLWVTVYDSDDEAYAIWRDQIGVPEARIVRIGDKPGGQTHESDNFWAMGDTGPCGPCTEIFYDHGPGVDGGPPGSADEDGDRYIEIWNLVFMQYDRAADGTLAPLPHPCVDTGMGLERIAAVLQGVHSNYAIDLFQTLIRAAAEVSGCDEPQNTSLNVIADHIRACAFLITDGVLPSRDGRGYVLRRIIRRAVRHGYMLGRREPFFHRMVKPLAEVMGEAYPDLRNKQSSIEEVLRDEEQRFFRTLGTGMGILADVMANSGETIDGQTAFLLYDTYGFPLDLTQDIAREKGFAVDIEGFDAEMRKQQERGRSASQFGAQARISADAIGALPQTEFLGYEHLTCDDARVVGIVREGDGVASIVAGQQAMVFLDRTPFYAESGGQVGDTGTIRGEGFEFRVEDTQKVGGTLYAHQGTLTEGVLNVGETARARVEADRRQAIVRHHSATHLLHAALKQVLGEHVEQRGSLVAPDHLRFDFTHPNAVTAGELREIESLVNREVCRNVAAQSDILPFDDALQTGAVALFGEKYGDEVRVLRFGEFSVELCGGTHVARVGDIGSFKIVEESSIASGIRRIVAVAGDAALEYVQTLEDRLGEAASRLKVAPDAVGERIEQILERTRVLERELEELKTKAASASGDELAENASEVNGIKVLAERLDGADPKVLRSTVDRLKERLGTAVVVLGSVEAGKVRLAAGVSPDLTARIQAGNLVNFVAQQVGGKGGGRPDFAQAGGSKPEELARALLSVPAWVSENS</sequence>
<feature type="binding site" evidence="12">
    <location>
        <position position="570"/>
    </location>
    <ligand>
        <name>Zn(2+)</name>
        <dbReference type="ChEBI" id="CHEBI:29105"/>
    </ligand>
</feature>
<dbReference type="InterPro" id="IPR002318">
    <property type="entry name" value="Ala-tRNA-lgiase_IIc"/>
</dbReference>
<dbReference type="Pfam" id="PF02272">
    <property type="entry name" value="DHHA1"/>
    <property type="match status" value="1"/>
</dbReference>
<comment type="function">
    <text evidence="12">Catalyzes the attachment of alanine to tRNA(Ala) in a two-step reaction: alanine is first activated by ATP to form Ala-AMP and then transferred to the acceptor end of tRNA(Ala). Also edits incorrectly charged Ser-tRNA(Ala) and Gly-tRNA(Ala) via its editing domain.</text>
</comment>
<dbReference type="InterPro" id="IPR023033">
    <property type="entry name" value="Ala_tRNA_ligase_euk/bac"/>
</dbReference>
<evidence type="ECO:0000256" key="6">
    <source>
        <dbReference type="ARBA" id="ARBA00022741"/>
    </source>
</evidence>
<name>A0AAW9RFJ5_9GAMM</name>
<dbReference type="GO" id="GO:0005829">
    <property type="term" value="C:cytosol"/>
    <property type="evidence" value="ECO:0007669"/>
    <property type="project" value="TreeGrafter"/>
</dbReference>
<dbReference type="SUPFAM" id="SSF101353">
    <property type="entry name" value="Putative anticodon-binding domain of alanyl-tRNA synthetase (AlaRS)"/>
    <property type="match status" value="1"/>
</dbReference>
<dbReference type="SUPFAM" id="SSF50447">
    <property type="entry name" value="Translation proteins"/>
    <property type="match status" value="1"/>
</dbReference>
<evidence type="ECO:0000256" key="9">
    <source>
        <dbReference type="ARBA" id="ARBA00022884"/>
    </source>
</evidence>
<dbReference type="Pfam" id="PF01411">
    <property type="entry name" value="tRNA-synt_2c"/>
    <property type="match status" value="1"/>
</dbReference>
<dbReference type="SMART" id="SM00863">
    <property type="entry name" value="tRNA_SAD"/>
    <property type="match status" value="1"/>
</dbReference>
<gene>
    <name evidence="12 15" type="primary">alaS</name>
    <name evidence="15" type="ORF">V3330_08085</name>
</gene>
<dbReference type="GO" id="GO:0004813">
    <property type="term" value="F:alanine-tRNA ligase activity"/>
    <property type="evidence" value="ECO:0007669"/>
    <property type="project" value="UniProtKB-UniRule"/>
</dbReference>
<evidence type="ECO:0000313" key="16">
    <source>
        <dbReference type="Proteomes" id="UP001359886"/>
    </source>
</evidence>
<evidence type="ECO:0000256" key="7">
    <source>
        <dbReference type="ARBA" id="ARBA00022833"/>
    </source>
</evidence>
<dbReference type="InterPro" id="IPR018162">
    <property type="entry name" value="Ala-tRNA-ligase_IIc_anticod-bd"/>
</dbReference>
<dbReference type="SUPFAM" id="SSF55681">
    <property type="entry name" value="Class II aaRS and biotin synthetases"/>
    <property type="match status" value="1"/>
</dbReference>
<dbReference type="SUPFAM" id="SSF55186">
    <property type="entry name" value="ThrRS/AlaRS common domain"/>
    <property type="match status" value="1"/>
</dbReference>
<feature type="binding site" evidence="12">
    <location>
        <position position="574"/>
    </location>
    <ligand>
        <name>Zn(2+)</name>
        <dbReference type="ChEBI" id="CHEBI:29105"/>
    </ligand>
</feature>
<dbReference type="PANTHER" id="PTHR11777:SF9">
    <property type="entry name" value="ALANINE--TRNA LIGASE, CYTOPLASMIC"/>
    <property type="match status" value="1"/>
</dbReference>
<dbReference type="PROSITE" id="PS50860">
    <property type="entry name" value="AA_TRNA_LIGASE_II_ALA"/>
    <property type="match status" value="1"/>
</dbReference>
<evidence type="ECO:0000256" key="10">
    <source>
        <dbReference type="ARBA" id="ARBA00022917"/>
    </source>
</evidence>
<keyword evidence="4 12" id="KW-0436">Ligase</keyword>
<evidence type="ECO:0000259" key="14">
    <source>
        <dbReference type="PROSITE" id="PS50860"/>
    </source>
</evidence>
<dbReference type="FunFam" id="3.10.310.40:FF:000001">
    <property type="entry name" value="Alanine--tRNA ligase"/>
    <property type="match status" value="1"/>
</dbReference>
<evidence type="ECO:0000313" key="15">
    <source>
        <dbReference type="EMBL" id="MEJ8567583.1"/>
    </source>
</evidence>
<keyword evidence="7 12" id="KW-0862">Zinc</keyword>
<dbReference type="InterPro" id="IPR018165">
    <property type="entry name" value="Ala-tRNA-synth_IIc_core"/>
</dbReference>
<evidence type="ECO:0000256" key="4">
    <source>
        <dbReference type="ARBA" id="ARBA00022598"/>
    </source>
</evidence>
<comment type="catalytic activity">
    <reaction evidence="12">
        <text>tRNA(Ala) + L-alanine + ATP = L-alanyl-tRNA(Ala) + AMP + diphosphate</text>
        <dbReference type="Rhea" id="RHEA:12540"/>
        <dbReference type="Rhea" id="RHEA-COMP:9657"/>
        <dbReference type="Rhea" id="RHEA-COMP:9923"/>
        <dbReference type="ChEBI" id="CHEBI:30616"/>
        <dbReference type="ChEBI" id="CHEBI:33019"/>
        <dbReference type="ChEBI" id="CHEBI:57972"/>
        <dbReference type="ChEBI" id="CHEBI:78442"/>
        <dbReference type="ChEBI" id="CHEBI:78497"/>
        <dbReference type="ChEBI" id="CHEBI:456215"/>
        <dbReference type="EC" id="6.1.1.7"/>
    </reaction>
</comment>
<dbReference type="NCBIfam" id="TIGR00344">
    <property type="entry name" value="alaS"/>
    <property type="match status" value="1"/>
</dbReference>
<comment type="cofactor">
    <cofactor evidence="12">
        <name>Zn(2+)</name>
        <dbReference type="ChEBI" id="CHEBI:29105"/>
    </cofactor>
    <text evidence="12">Binds 1 zinc ion per subunit.</text>
</comment>
<dbReference type="AlphaFoldDB" id="A0AAW9RFJ5"/>
<dbReference type="Proteomes" id="UP001359886">
    <property type="component" value="Unassembled WGS sequence"/>
</dbReference>
<dbReference type="GO" id="GO:0005524">
    <property type="term" value="F:ATP binding"/>
    <property type="evidence" value="ECO:0007669"/>
    <property type="project" value="UniProtKB-UniRule"/>
</dbReference>
<dbReference type="InterPro" id="IPR012947">
    <property type="entry name" value="tRNA_SAD"/>
</dbReference>
<keyword evidence="11 12" id="KW-0030">Aminoacyl-tRNA synthetase</keyword>
<dbReference type="Pfam" id="PF07973">
    <property type="entry name" value="tRNA_SAD"/>
    <property type="match status" value="1"/>
</dbReference>
<keyword evidence="6 12" id="KW-0547">Nucleotide-binding</keyword>
<dbReference type="PRINTS" id="PR00980">
    <property type="entry name" value="TRNASYNTHALA"/>
</dbReference>
<dbReference type="InterPro" id="IPR009000">
    <property type="entry name" value="Transl_B-barrel_sf"/>
</dbReference>
<comment type="subcellular location">
    <subcellularLocation>
        <location evidence="1 12">Cytoplasm</location>
    </subcellularLocation>
</comment>
<reference evidence="15 16" key="1">
    <citation type="submission" date="2024-02" db="EMBL/GenBank/DDBJ databases">
        <title>A novel Wenzhouxiangellaceae bacterium, isolated from coastal sediments.</title>
        <authorList>
            <person name="Du Z.-J."/>
            <person name="Ye Y.-Q."/>
            <person name="Zhang X.-Y."/>
        </authorList>
    </citation>
    <scope>NUCLEOTIDE SEQUENCE [LARGE SCALE GENOMIC DNA]</scope>
    <source>
        <strain evidence="15 16">CH-27</strain>
    </source>
</reference>
<evidence type="ECO:0000256" key="13">
    <source>
        <dbReference type="SAM" id="Coils"/>
    </source>
</evidence>
<dbReference type="FunFam" id="3.30.930.10:FF:000004">
    <property type="entry name" value="Alanine--tRNA ligase"/>
    <property type="match status" value="1"/>
</dbReference>
<feature type="coiled-coil region" evidence="13">
    <location>
        <begin position="738"/>
        <end position="765"/>
    </location>
</feature>
<protein>
    <recommendedName>
        <fullName evidence="12">Alanine--tRNA ligase</fullName>
        <ecNumber evidence="12">6.1.1.7</ecNumber>
    </recommendedName>
    <alternativeName>
        <fullName evidence="12">Alanyl-tRNA synthetase</fullName>
        <shortName evidence="12">AlaRS</shortName>
    </alternativeName>
</protein>
<dbReference type="EMBL" id="JAZHOG010000004">
    <property type="protein sequence ID" value="MEJ8567583.1"/>
    <property type="molecule type" value="Genomic_DNA"/>
</dbReference>
<evidence type="ECO:0000256" key="1">
    <source>
        <dbReference type="ARBA" id="ARBA00004496"/>
    </source>
</evidence>
<proteinExistence type="inferred from homology"/>
<feature type="domain" description="Alanyl-transfer RNA synthetases family profile" evidence="14">
    <location>
        <begin position="6"/>
        <end position="715"/>
    </location>
</feature>
<dbReference type="Gene3D" id="3.30.980.10">
    <property type="entry name" value="Threonyl-trna Synthetase, Chain A, domain 2"/>
    <property type="match status" value="1"/>
</dbReference>
<dbReference type="FunFam" id="3.30.54.20:FF:000001">
    <property type="entry name" value="Alanine--tRNA ligase"/>
    <property type="match status" value="1"/>
</dbReference>
<keyword evidence="13" id="KW-0175">Coiled coil</keyword>
<dbReference type="EC" id="6.1.1.7" evidence="12"/>
<dbReference type="InterPro" id="IPR018164">
    <property type="entry name" value="Ala-tRNA-synth_IIc_N"/>
</dbReference>
<keyword evidence="8 12" id="KW-0067">ATP-binding</keyword>
<dbReference type="InterPro" id="IPR018163">
    <property type="entry name" value="Thr/Ala-tRNA-synth_IIc_edit"/>
</dbReference>
<dbReference type="InterPro" id="IPR050058">
    <property type="entry name" value="Ala-tRNA_ligase"/>
</dbReference>
<dbReference type="GO" id="GO:0002161">
    <property type="term" value="F:aminoacyl-tRNA deacylase activity"/>
    <property type="evidence" value="ECO:0007669"/>
    <property type="project" value="TreeGrafter"/>
</dbReference>
<evidence type="ECO:0000256" key="2">
    <source>
        <dbReference type="ARBA" id="ARBA00008226"/>
    </source>
</evidence>
<dbReference type="RefSeq" id="WP_354694899.1">
    <property type="nucleotide sequence ID" value="NZ_JAZHOG010000004.1"/>
</dbReference>
<dbReference type="HAMAP" id="MF_00036_B">
    <property type="entry name" value="Ala_tRNA_synth_B"/>
    <property type="match status" value="1"/>
</dbReference>
<keyword evidence="3 12" id="KW-0820">tRNA-binding</keyword>
<evidence type="ECO:0000256" key="11">
    <source>
        <dbReference type="ARBA" id="ARBA00023146"/>
    </source>
</evidence>
<organism evidence="15 16">
    <name type="scientific">Elongatibacter sediminis</name>
    <dbReference type="NCBI Taxonomy" id="3119006"/>
    <lineage>
        <taxon>Bacteria</taxon>
        <taxon>Pseudomonadati</taxon>
        <taxon>Pseudomonadota</taxon>
        <taxon>Gammaproteobacteria</taxon>
        <taxon>Chromatiales</taxon>
        <taxon>Wenzhouxiangellaceae</taxon>
        <taxon>Elongatibacter</taxon>
    </lineage>
</organism>
<comment type="similarity">
    <text evidence="2 12">Belongs to the class-II aminoacyl-tRNA synthetase family.</text>
</comment>
<comment type="domain">
    <text evidence="12">Consists of three domains; the N-terminal catalytic domain, the editing domain and the C-terminal C-Ala domain. The editing domain removes incorrectly charged amino acids, while the C-Ala domain, along with tRNA(Ala), serves as a bridge to cooperatively bring together the editing and aminoacylation centers thus stimulating deacylation of misacylated tRNAs.</text>
</comment>
<accession>A0AAW9RFJ5</accession>
<keyword evidence="16" id="KW-1185">Reference proteome</keyword>
<comment type="caution">
    <text evidence="15">The sequence shown here is derived from an EMBL/GenBank/DDBJ whole genome shotgun (WGS) entry which is preliminary data.</text>
</comment>
<feature type="binding site" evidence="12">
    <location>
        <position position="676"/>
    </location>
    <ligand>
        <name>Zn(2+)</name>
        <dbReference type="ChEBI" id="CHEBI:29105"/>
    </ligand>
</feature>
<dbReference type="InterPro" id="IPR003156">
    <property type="entry name" value="DHHA1_dom"/>
</dbReference>
<evidence type="ECO:0000256" key="5">
    <source>
        <dbReference type="ARBA" id="ARBA00022723"/>
    </source>
</evidence>
<keyword evidence="10 12" id="KW-0648">Protein biosynthesis</keyword>
<dbReference type="FunFam" id="3.30.980.10:FF:000004">
    <property type="entry name" value="Alanine--tRNA ligase, cytoplasmic"/>
    <property type="match status" value="1"/>
</dbReference>
<evidence type="ECO:0000256" key="3">
    <source>
        <dbReference type="ARBA" id="ARBA00022555"/>
    </source>
</evidence>
<keyword evidence="12" id="KW-0963">Cytoplasm</keyword>
<dbReference type="Gene3D" id="6.10.250.550">
    <property type="match status" value="1"/>
</dbReference>
<evidence type="ECO:0000256" key="8">
    <source>
        <dbReference type="ARBA" id="ARBA00022840"/>
    </source>
</evidence>
<dbReference type="GO" id="GO:0045892">
    <property type="term" value="P:negative regulation of DNA-templated transcription"/>
    <property type="evidence" value="ECO:0007669"/>
    <property type="project" value="TreeGrafter"/>
</dbReference>
<dbReference type="GO" id="GO:0000049">
    <property type="term" value="F:tRNA binding"/>
    <property type="evidence" value="ECO:0007669"/>
    <property type="project" value="UniProtKB-KW"/>
</dbReference>
<dbReference type="Gene3D" id="3.10.310.40">
    <property type="match status" value="1"/>
</dbReference>
<dbReference type="GO" id="GO:0006419">
    <property type="term" value="P:alanyl-tRNA aminoacylation"/>
    <property type="evidence" value="ECO:0007669"/>
    <property type="project" value="UniProtKB-UniRule"/>
</dbReference>
<dbReference type="PANTHER" id="PTHR11777">
    <property type="entry name" value="ALANYL-TRNA SYNTHETASE"/>
    <property type="match status" value="1"/>
</dbReference>
<dbReference type="CDD" id="cd00673">
    <property type="entry name" value="AlaRS_core"/>
    <property type="match status" value="1"/>
</dbReference>
<dbReference type="Gene3D" id="2.40.30.130">
    <property type="match status" value="1"/>
</dbReference>
<keyword evidence="9 12" id="KW-0694">RNA-binding</keyword>
<keyword evidence="5 12" id="KW-0479">Metal-binding</keyword>
<dbReference type="Gene3D" id="3.30.54.20">
    <property type="match status" value="1"/>
</dbReference>
<evidence type="ECO:0000256" key="12">
    <source>
        <dbReference type="HAMAP-Rule" id="MF_00036"/>
    </source>
</evidence>